<evidence type="ECO:0000313" key="1">
    <source>
        <dbReference type="EMBL" id="TDH62389.1"/>
    </source>
</evidence>
<gene>
    <name evidence="1" type="ORF">E2C06_12340</name>
</gene>
<accession>A0A4R5QI07</accession>
<protein>
    <submittedName>
        <fullName evidence="1">Uncharacterized protein</fullName>
    </submittedName>
</protein>
<dbReference type="OrthoDB" id="8944423at2"/>
<dbReference type="Proteomes" id="UP000295096">
    <property type="component" value="Unassembled WGS sequence"/>
</dbReference>
<evidence type="ECO:0000313" key="2">
    <source>
        <dbReference type="Proteomes" id="UP000295096"/>
    </source>
</evidence>
<dbReference type="AlphaFoldDB" id="A0A4R5QI07"/>
<name>A0A4R5QI07_9PROT</name>
<sequence>MAGSMFFLGRGSTPQTDMEVHRVEVGKPHPYLTPPPNGGQALSFATGFPTFNIFLTPPLQAEISSLSGTCVACGIYTDATTVVPVFVFQGKSPGAWAIHAPIDDAPGMVQDWIASDTNIVNFQLMDRRGIVQVLRHIGLPPDVLEALKGAASKLRHPAGIDGYVRALETLGEDGLWKWSKRWIWDPKRKEFQAQR</sequence>
<reference evidence="1 2" key="1">
    <citation type="journal article" date="2016" name="J. Microbiol.">
        <title>Dankookia rubra gen. nov., sp. nov., an alphaproteobacterium isolated from sediment of a shallow stream.</title>
        <authorList>
            <person name="Kim W.H."/>
            <person name="Kim D.H."/>
            <person name="Kang K."/>
            <person name="Ahn T.Y."/>
        </authorList>
    </citation>
    <scope>NUCLEOTIDE SEQUENCE [LARGE SCALE GENOMIC DNA]</scope>
    <source>
        <strain evidence="1 2">JCM30602</strain>
    </source>
</reference>
<organism evidence="1 2">
    <name type="scientific">Dankookia rubra</name>
    <dbReference type="NCBI Taxonomy" id="1442381"/>
    <lineage>
        <taxon>Bacteria</taxon>
        <taxon>Pseudomonadati</taxon>
        <taxon>Pseudomonadota</taxon>
        <taxon>Alphaproteobacteria</taxon>
        <taxon>Acetobacterales</taxon>
        <taxon>Roseomonadaceae</taxon>
        <taxon>Dankookia</taxon>
    </lineage>
</organism>
<comment type="caution">
    <text evidence="1">The sequence shown here is derived from an EMBL/GenBank/DDBJ whole genome shotgun (WGS) entry which is preliminary data.</text>
</comment>
<dbReference type="EMBL" id="SMSJ01000012">
    <property type="protein sequence ID" value="TDH62389.1"/>
    <property type="molecule type" value="Genomic_DNA"/>
</dbReference>
<proteinExistence type="predicted"/>
<dbReference type="RefSeq" id="WP_133288903.1">
    <property type="nucleotide sequence ID" value="NZ_SMSJ01000012.1"/>
</dbReference>
<keyword evidence="2" id="KW-1185">Reference proteome</keyword>